<reference evidence="2" key="1">
    <citation type="journal article" date="2019" name="Int. J. Syst. Evol. Microbiol.">
        <title>The Global Catalogue of Microorganisms (GCM) 10K type strain sequencing project: providing services to taxonomists for standard genome sequencing and annotation.</title>
        <authorList>
            <consortium name="The Broad Institute Genomics Platform"/>
            <consortium name="The Broad Institute Genome Sequencing Center for Infectious Disease"/>
            <person name="Wu L."/>
            <person name="Ma J."/>
        </authorList>
    </citation>
    <scope>NUCLEOTIDE SEQUENCE [LARGE SCALE GENOMIC DNA]</scope>
    <source>
        <strain evidence="2">NBRC 108894</strain>
    </source>
</reference>
<gene>
    <name evidence="1" type="ORF">GCM10025881_23390</name>
</gene>
<dbReference type="Proteomes" id="UP001157034">
    <property type="component" value="Unassembled WGS sequence"/>
</dbReference>
<proteinExistence type="predicted"/>
<dbReference type="RefSeq" id="WP_284254282.1">
    <property type="nucleotide sequence ID" value="NZ_BSVB01000001.1"/>
</dbReference>
<dbReference type="EMBL" id="BSVB01000001">
    <property type="protein sequence ID" value="GMA95515.1"/>
    <property type="molecule type" value="Genomic_DNA"/>
</dbReference>
<keyword evidence="2" id="KW-1185">Reference proteome</keyword>
<name>A0ABQ6K950_9MICO</name>
<evidence type="ECO:0000313" key="2">
    <source>
        <dbReference type="Proteomes" id="UP001157034"/>
    </source>
</evidence>
<protein>
    <submittedName>
        <fullName evidence="1">Uncharacterized protein</fullName>
    </submittedName>
</protein>
<comment type="caution">
    <text evidence="1">The sequence shown here is derived from an EMBL/GenBank/DDBJ whole genome shotgun (WGS) entry which is preliminary data.</text>
</comment>
<evidence type="ECO:0000313" key="1">
    <source>
        <dbReference type="EMBL" id="GMA95515.1"/>
    </source>
</evidence>
<organism evidence="1 2">
    <name type="scientific">Pseudolysinimonas kribbensis</name>
    <dbReference type="NCBI Taxonomy" id="433641"/>
    <lineage>
        <taxon>Bacteria</taxon>
        <taxon>Bacillati</taxon>
        <taxon>Actinomycetota</taxon>
        <taxon>Actinomycetes</taxon>
        <taxon>Micrococcales</taxon>
        <taxon>Microbacteriaceae</taxon>
        <taxon>Pseudolysinimonas</taxon>
    </lineage>
</organism>
<accession>A0ABQ6K950</accession>
<sequence>MTRLGPARLALRGLRVAPGVSALVALLVLVGVILAVGGPRATDGVLTTALHQGLAHAGNGRIALNAVLGDDSAYDPGTDTRSVEPIWSGLQNRLDEIHGSFASLGRVVGPGAFVGRAVGEGSGGFAGAGTATAASNARFRFALEAAPACATRHGWSRVAGPAPCARAVRCRS</sequence>